<feature type="transmembrane region" description="Helical" evidence="8">
    <location>
        <begin position="435"/>
        <end position="466"/>
    </location>
</feature>
<gene>
    <name evidence="9" type="ORF">EAG_04394</name>
</gene>
<dbReference type="Pfam" id="PF01130">
    <property type="entry name" value="CD36"/>
    <property type="match status" value="1"/>
</dbReference>
<dbReference type="OrthoDB" id="514335at2759"/>
<dbReference type="OMA" id="FMNLRPQ"/>
<evidence type="ECO:0000256" key="3">
    <source>
        <dbReference type="ARBA" id="ARBA00022475"/>
    </source>
</evidence>
<evidence type="ECO:0000256" key="8">
    <source>
        <dbReference type="SAM" id="Phobius"/>
    </source>
</evidence>
<protein>
    <submittedName>
        <fullName evidence="9">Protein croquemort</fullName>
    </submittedName>
</protein>
<dbReference type="GO" id="GO:0005886">
    <property type="term" value="C:plasma membrane"/>
    <property type="evidence" value="ECO:0007669"/>
    <property type="project" value="UniProtKB-SubCell"/>
</dbReference>
<sequence>MEKTNKKVLIISIVGTIIALLGIITGSLWITVIYDWAITKILTLSPSSISNDMWKETPIPMYFKFYMFNWTNPHEFNASSNVTPHFVEMGPYVFREIDYKVNQVWNDNGTITFQRKKVWFFEESLSNGSLTDKITNLNPIVATVGFSVKHKSILIRKMINSLMMRLGEKLTLTKSVNELLFEGYNDTLLEIAKKMKTTNMPFSKFGWFYGRNGSESYDGTFNMLTGSTNLYNKGLNKQWNFKNRTDYYESSCGIIDGSNGDLWPPLPNNNTVSLFIPDICTVLKLSYANTTTFQSVTGNKYIGDDKMLDNGEKVPSRQCYCPNGDCGPSGTLNISSCKYGAPAFVSMPHFYLADPSYKNAISGLLPNPEKHQISIVIEPTTGIPIQVQAKLQLNLLIEPIQHMSMFENINKTYIPMLWFIQEADLTASYANQVKILLILPTLGTVTCFGIAGIGVLIFFIGIFVYIRQKLRSEDNQVLLSKYDGDIRNRNDI</sequence>
<evidence type="ECO:0000256" key="4">
    <source>
        <dbReference type="ARBA" id="ARBA00022692"/>
    </source>
</evidence>
<dbReference type="EMBL" id="GL435586">
    <property type="protein sequence ID" value="EFN73090.1"/>
    <property type="molecule type" value="Genomic_DNA"/>
</dbReference>
<dbReference type="PANTHER" id="PTHR11923">
    <property type="entry name" value="SCAVENGER RECEPTOR CLASS B TYPE-1 SR-B1"/>
    <property type="match status" value="1"/>
</dbReference>
<reference evidence="9 10" key="1">
    <citation type="journal article" date="2010" name="Science">
        <title>Genomic comparison of the ants Camponotus floridanus and Harpegnathos saltator.</title>
        <authorList>
            <person name="Bonasio R."/>
            <person name="Zhang G."/>
            <person name="Ye C."/>
            <person name="Mutti N.S."/>
            <person name="Fang X."/>
            <person name="Qin N."/>
            <person name="Donahue G."/>
            <person name="Yang P."/>
            <person name="Li Q."/>
            <person name="Li C."/>
            <person name="Zhang P."/>
            <person name="Huang Z."/>
            <person name="Berger S.L."/>
            <person name="Reinberg D."/>
            <person name="Wang J."/>
            <person name="Liebig J."/>
        </authorList>
    </citation>
    <scope>NUCLEOTIDE SEQUENCE [LARGE SCALE GENOMIC DNA]</scope>
    <source>
        <strain evidence="10">C129</strain>
    </source>
</reference>
<dbReference type="AlphaFoldDB" id="E2A0F3"/>
<comment type="similarity">
    <text evidence="2">Belongs to the CD36 family.</text>
</comment>
<dbReference type="PRINTS" id="PR01609">
    <property type="entry name" value="CD36FAMILY"/>
</dbReference>
<evidence type="ECO:0000256" key="6">
    <source>
        <dbReference type="ARBA" id="ARBA00023136"/>
    </source>
</evidence>
<organism evidence="10">
    <name type="scientific">Camponotus floridanus</name>
    <name type="common">Florida carpenter ant</name>
    <dbReference type="NCBI Taxonomy" id="104421"/>
    <lineage>
        <taxon>Eukaryota</taxon>
        <taxon>Metazoa</taxon>
        <taxon>Ecdysozoa</taxon>
        <taxon>Arthropoda</taxon>
        <taxon>Hexapoda</taxon>
        <taxon>Insecta</taxon>
        <taxon>Pterygota</taxon>
        <taxon>Neoptera</taxon>
        <taxon>Endopterygota</taxon>
        <taxon>Hymenoptera</taxon>
        <taxon>Apocrita</taxon>
        <taxon>Aculeata</taxon>
        <taxon>Formicoidea</taxon>
        <taxon>Formicidae</taxon>
        <taxon>Formicinae</taxon>
        <taxon>Camponotus</taxon>
    </lineage>
</organism>
<dbReference type="PANTHER" id="PTHR11923:SF114">
    <property type="entry name" value="FI02050P-RELATED"/>
    <property type="match status" value="1"/>
</dbReference>
<dbReference type="Proteomes" id="UP000000311">
    <property type="component" value="Unassembled WGS sequence"/>
</dbReference>
<keyword evidence="6 8" id="KW-0472">Membrane</keyword>
<keyword evidence="7" id="KW-0325">Glycoprotein</keyword>
<dbReference type="FunCoup" id="E2A0F3">
    <property type="interactions" value="238"/>
</dbReference>
<comment type="subcellular location">
    <subcellularLocation>
        <location evidence="1">Cell membrane</location>
    </subcellularLocation>
</comment>
<feature type="transmembrane region" description="Helical" evidence="8">
    <location>
        <begin position="9"/>
        <end position="34"/>
    </location>
</feature>
<dbReference type="InterPro" id="IPR002159">
    <property type="entry name" value="CD36_fam"/>
</dbReference>
<dbReference type="GO" id="GO:0005044">
    <property type="term" value="F:scavenger receptor activity"/>
    <property type="evidence" value="ECO:0007669"/>
    <property type="project" value="TreeGrafter"/>
</dbReference>
<evidence type="ECO:0000256" key="2">
    <source>
        <dbReference type="ARBA" id="ARBA00010532"/>
    </source>
</evidence>
<dbReference type="STRING" id="104421.E2A0F3"/>
<dbReference type="InParanoid" id="E2A0F3"/>
<keyword evidence="4 8" id="KW-0812">Transmembrane</keyword>
<name>E2A0F3_CAMFO</name>
<evidence type="ECO:0000313" key="10">
    <source>
        <dbReference type="Proteomes" id="UP000000311"/>
    </source>
</evidence>
<evidence type="ECO:0000256" key="7">
    <source>
        <dbReference type="ARBA" id="ARBA00023180"/>
    </source>
</evidence>
<proteinExistence type="inferred from homology"/>
<evidence type="ECO:0000256" key="1">
    <source>
        <dbReference type="ARBA" id="ARBA00004236"/>
    </source>
</evidence>
<evidence type="ECO:0000313" key="9">
    <source>
        <dbReference type="EMBL" id="EFN73090.1"/>
    </source>
</evidence>
<evidence type="ECO:0000256" key="5">
    <source>
        <dbReference type="ARBA" id="ARBA00022989"/>
    </source>
</evidence>
<dbReference type="GO" id="GO:0005737">
    <property type="term" value="C:cytoplasm"/>
    <property type="evidence" value="ECO:0007669"/>
    <property type="project" value="TreeGrafter"/>
</dbReference>
<accession>E2A0F3</accession>
<keyword evidence="10" id="KW-1185">Reference proteome</keyword>
<keyword evidence="3" id="KW-1003">Cell membrane</keyword>
<keyword evidence="5 8" id="KW-1133">Transmembrane helix</keyword>